<dbReference type="STRING" id="76193.A0A0N0PCP3"/>
<dbReference type="Pfam" id="PF00067">
    <property type="entry name" value="p450"/>
    <property type="match status" value="1"/>
</dbReference>
<protein>
    <submittedName>
        <fullName evidence="15">Cytochrome P450 4C1</fullName>
    </submittedName>
</protein>
<evidence type="ECO:0000256" key="13">
    <source>
        <dbReference type="SAM" id="Phobius"/>
    </source>
</evidence>
<comment type="subcellular location">
    <subcellularLocation>
        <location evidence="2">Membrane</location>
    </subcellularLocation>
</comment>
<dbReference type="SUPFAM" id="SSF48264">
    <property type="entry name" value="Cytochrome P450"/>
    <property type="match status" value="1"/>
</dbReference>
<proteinExistence type="inferred from homology"/>
<dbReference type="CDD" id="cd20628">
    <property type="entry name" value="CYP4"/>
    <property type="match status" value="1"/>
</dbReference>
<evidence type="ECO:0000256" key="3">
    <source>
        <dbReference type="ARBA" id="ARBA00010617"/>
    </source>
</evidence>
<keyword evidence="11" id="KW-0503">Monooxygenase</keyword>
<feature type="transmembrane region" description="Helical" evidence="13">
    <location>
        <begin position="70"/>
        <end position="87"/>
    </location>
</feature>
<keyword evidence="7" id="KW-0479">Metal-binding</keyword>
<evidence type="ECO:0000313" key="16">
    <source>
        <dbReference type="Proteomes" id="UP000053240"/>
    </source>
</evidence>
<dbReference type="PROSITE" id="PS00086">
    <property type="entry name" value="CYTOCHROME_P450"/>
    <property type="match status" value="1"/>
</dbReference>
<dbReference type="GO" id="GO:0016020">
    <property type="term" value="C:membrane"/>
    <property type="evidence" value="ECO:0007669"/>
    <property type="project" value="UniProtKB-SubCell"/>
</dbReference>
<dbReference type="Proteomes" id="UP000053240">
    <property type="component" value="Unassembled WGS sequence"/>
</dbReference>
<evidence type="ECO:0000256" key="7">
    <source>
        <dbReference type="ARBA" id="ARBA00022723"/>
    </source>
</evidence>
<keyword evidence="16" id="KW-1185">Reference proteome</keyword>
<reference evidence="15 16" key="1">
    <citation type="journal article" date="2015" name="Nat. Commun.">
        <title>Outbred genome sequencing and CRISPR/Cas9 gene editing in butterflies.</title>
        <authorList>
            <person name="Li X."/>
            <person name="Fan D."/>
            <person name="Zhang W."/>
            <person name="Liu G."/>
            <person name="Zhang L."/>
            <person name="Zhao L."/>
            <person name="Fang X."/>
            <person name="Chen L."/>
            <person name="Dong Y."/>
            <person name="Chen Y."/>
            <person name="Ding Y."/>
            <person name="Zhao R."/>
            <person name="Feng M."/>
            <person name="Zhu Y."/>
            <person name="Feng Y."/>
            <person name="Jiang X."/>
            <person name="Zhu D."/>
            <person name="Xiang H."/>
            <person name="Feng X."/>
            <person name="Li S."/>
            <person name="Wang J."/>
            <person name="Zhang G."/>
            <person name="Kronforst M.R."/>
            <person name="Wang W."/>
        </authorList>
    </citation>
    <scope>NUCLEOTIDE SEQUENCE [LARGE SCALE GENOMIC DNA]</scope>
    <source>
        <strain evidence="15">Ya'a_city_454_Pm</strain>
        <tissue evidence="15">Whole body</tissue>
    </source>
</reference>
<dbReference type="Gene3D" id="1.10.630.10">
    <property type="entry name" value="Cytochrome P450"/>
    <property type="match status" value="1"/>
</dbReference>
<evidence type="ECO:0000313" key="15">
    <source>
        <dbReference type="EMBL" id="KPJ14362.1"/>
    </source>
</evidence>
<feature type="transmembrane region" description="Helical" evidence="13">
    <location>
        <begin position="148"/>
        <end position="168"/>
    </location>
</feature>
<feature type="transmembrane region" description="Helical" evidence="13">
    <location>
        <begin position="188"/>
        <end position="215"/>
    </location>
</feature>
<evidence type="ECO:0000256" key="6">
    <source>
        <dbReference type="ARBA" id="ARBA00022692"/>
    </source>
</evidence>
<gene>
    <name evidence="15" type="ORF">RR48_01692</name>
</gene>
<keyword evidence="9" id="KW-0560">Oxidoreductase</keyword>
<evidence type="ECO:0000256" key="2">
    <source>
        <dbReference type="ARBA" id="ARBA00004370"/>
    </source>
</evidence>
<evidence type="ECO:0000256" key="8">
    <source>
        <dbReference type="ARBA" id="ARBA00022989"/>
    </source>
</evidence>
<dbReference type="Gene3D" id="1.20.1070.10">
    <property type="entry name" value="Rhodopsin 7-helix transmembrane proteins"/>
    <property type="match status" value="1"/>
</dbReference>
<comment type="cofactor">
    <cofactor evidence="1">
        <name>heme</name>
        <dbReference type="ChEBI" id="CHEBI:30413"/>
    </cofactor>
</comment>
<dbReference type="InterPro" id="IPR017972">
    <property type="entry name" value="Cyt_P450_CS"/>
</dbReference>
<name>A0A0N0PCP3_PAPMA</name>
<keyword evidence="12 13" id="KW-0472">Membrane</keyword>
<evidence type="ECO:0000256" key="10">
    <source>
        <dbReference type="ARBA" id="ARBA00023004"/>
    </source>
</evidence>
<dbReference type="GO" id="GO:0016705">
    <property type="term" value="F:oxidoreductase activity, acting on paired donors, with incorporation or reduction of molecular oxygen"/>
    <property type="evidence" value="ECO:0007669"/>
    <property type="project" value="InterPro"/>
</dbReference>
<comment type="similarity">
    <text evidence="4">Belongs to the G-protein coupled receptor 1 family.</text>
</comment>
<keyword evidence="8 13" id="KW-1133">Transmembrane helix</keyword>
<dbReference type="InterPro" id="IPR000276">
    <property type="entry name" value="GPCR_Rhodpsn"/>
</dbReference>
<dbReference type="PROSITE" id="PS50262">
    <property type="entry name" value="G_PROTEIN_RECEP_F1_2"/>
    <property type="match status" value="1"/>
</dbReference>
<dbReference type="InterPro" id="IPR050196">
    <property type="entry name" value="Cytochrome_P450_Monoox"/>
</dbReference>
<keyword evidence="6 13" id="KW-0812">Transmembrane</keyword>
<evidence type="ECO:0000256" key="12">
    <source>
        <dbReference type="ARBA" id="ARBA00023136"/>
    </source>
</evidence>
<dbReference type="GO" id="GO:0004497">
    <property type="term" value="F:monooxygenase activity"/>
    <property type="evidence" value="ECO:0007669"/>
    <property type="project" value="UniProtKB-KW"/>
</dbReference>
<dbReference type="InterPro" id="IPR001128">
    <property type="entry name" value="Cyt_P450"/>
</dbReference>
<dbReference type="InParanoid" id="A0A0N0PCP3"/>
<dbReference type="PRINTS" id="PR00237">
    <property type="entry name" value="GPCRRHODOPSN"/>
</dbReference>
<dbReference type="Pfam" id="PF00001">
    <property type="entry name" value="7tm_1"/>
    <property type="match status" value="1"/>
</dbReference>
<dbReference type="SUPFAM" id="SSF81321">
    <property type="entry name" value="Family A G protein-coupled receptor-like"/>
    <property type="match status" value="1"/>
</dbReference>
<dbReference type="InterPro" id="IPR017452">
    <property type="entry name" value="GPCR_Rhodpsn_7TM"/>
</dbReference>
<keyword evidence="5" id="KW-0349">Heme</keyword>
<evidence type="ECO:0000256" key="1">
    <source>
        <dbReference type="ARBA" id="ARBA00001971"/>
    </source>
</evidence>
<dbReference type="PANTHER" id="PTHR24291">
    <property type="entry name" value="CYTOCHROME P450 FAMILY 4"/>
    <property type="match status" value="1"/>
</dbReference>
<dbReference type="CDD" id="cd00637">
    <property type="entry name" value="7tm_classA_rhodopsin-like"/>
    <property type="match status" value="1"/>
</dbReference>
<dbReference type="PANTHER" id="PTHR24291:SF105">
    <property type="entry name" value="CYTOCHROME P450 4P1-RELATED"/>
    <property type="match status" value="1"/>
</dbReference>
<dbReference type="EMBL" id="KQ460479">
    <property type="protein sequence ID" value="KPJ14362.1"/>
    <property type="molecule type" value="Genomic_DNA"/>
</dbReference>
<organism evidence="15 16">
    <name type="scientific">Papilio machaon</name>
    <name type="common">Old World swallowtail butterfly</name>
    <dbReference type="NCBI Taxonomy" id="76193"/>
    <lineage>
        <taxon>Eukaryota</taxon>
        <taxon>Metazoa</taxon>
        <taxon>Ecdysozoa</taxon>
        <taxon>Arthropoda</taxon>
        <taxon>Hexapoda</taxon>
        <taxon>Insecta</taxon>
        <taxon>Pterygota</taxon>
        <taxon>Neoptera</taxon>
        <taxon>Endopterygota</taxon>
        <taxon>Lepidoptera</taxon>
        <taxon>Glossata</taxon>
        <taxon>Ditrysia</taxon>
        <taxon>Papilionoidea</taxon>
        <taxon>Papilionidae</taxon>
        <taxon>Papilioninae</taxon>
        <taxon>Papilio</taxon>
    </lineage>
</organism>
<feature type="transmembrane region" description="Helical" evidence="13">
    <location>
        <begin position="32"/>
        <end position="58"/>
    </location>
</feature>
<dbReference type="AlphaFoldDB" id="A0A0N0PCP3"/>
<dbReference type="GO" id="GO:0005506">
    <property type="term" value="F:iron ion binding"/>
    <property type="evidence" value="ECO:0007669"/>
    <property type="project" value="InterPro"/>
</dbReference>
<dbReference type="GO" id="GO:0004930">
    <property type="term" value="F:G protein-coupled receptor activity"/>
    <property type="evidence" value="ECO:0007669"/>
    <property type="project" value="InterPro"/>
</dbReference>
<feature type="transmembrane region" description="Helical" evidence="13">
    <location>
        <begin position="107"/>
        <end position="127"/>
    </location>
</feature>
<dbReference type="FunCoup" id="A0A0N0PCP3">
    <property type="interactions" value="6"/>
</dbReference>
<evidence type="ECO:0000256" key="9">
    <source>
        <dbReference type="ARBA" id="ARBA00023002"/>
    </source>
</evidence>
<evidence type="ECO:0000256" key="5">
    <source>
        <dbReference type="ARBA" id="ARBA00022617"/>
    </source>
</evidence>
<sequence>MSNVSEETSEFDIEQWSQFLVKVRGEEQPWTIVLFVIFLLVIFFVSLVGNILTCFVIYSDKTMHTATNYYLFDLAISDLIVSFAMLLEIYEYLSDSYRFGHVACKIHYFFVILLWNNSILIMTTLAVERYIAIWHPMMLKSTPVWRRVMKVILIVLIIAIAETLPEVWTVELVRTKKSAVCFTLPTPFARVINGVLALVTFVIPLAIMLFVYTMIALKVNFAEKNNSSSQIFNHRDNRRKVNKLVIALTLSFVVCWLPFCFFRVLIFVYNMRQLMHLTKRPSVRWRKILMYDGIQCTRFLYCALGAATEARSDGEVRRGLILMLSLEPRGEDKDSLEVFESAYEFGRNAHDERICRKMFPICPFKSSLLLDLIKYLLSHHLFTYLRKLRKQYGDIFQIHAANVQTINISNPKHVEIILSGTRFIDKQMPYTFLRPWLREGLLVSNGKKWHQRRKMLTQAFHFNILKKYLRTFTEQTEKLMVQVDIEAKKVHCDVPPLITNATLKIMCETAMGGANEEHMQTICDKYLKAINEIGKSIIQRFCRIWLYADIVFDYSKIGRIQKKAISDLHHFTMNIIRDRKDSHSNNIMLDTDNGAIYGRKGRLAMLDLLLENEKDGAIDFEGIREEVDTFMFEGHDTTASALSFMIMRIANEPNIQKSIYEELNSIFGESERLATIEDLNNMKYLECCIKESLRLYPSVPFISRYLAEEVELGNYKIPADTLCQIHVYDMHHDEHLYPEPETFIPERFLPENANKRHPYAYIPFSAGPRNCIGQKFAMMEMKTVMSTLLRHFHIESVTKHEDVKFTCDLILRCTHPLYVRFCRR</sequence>
<evidence type="ECO:0000256" key="11">
    <source>
        <dbReference type="ARBA" id="ARBA00023033"/>
    </source>
</evidence>
<feature type="transmembrane region" description="Helical" evidence="13">
    <location>
        <begin position="244"/>
        <end position="269"/>
    </location>
</feature>
<evidence type="ECO:0000259" key="14">
    <source>
        <dbReference type="PROSITE" id="PS50262"/>
    </source>
</evidence>
<dbReference type="InterPro" id="IPR036396">
    <property type="entry name" value="Cyt_P450_sf"/>
</dbReference>
<dbReference type="GO" id="GO:0020037">
    <property type="term" value="F:heme binding"/>
    <property type="evidence" value="ECO:0007669"/>
    <property type="project" value="InterPro"/>
</dbReference>
<evidence type="ECO:0000256" key="4">
    <source>
        <dbReference type="ARBA" id="ARBA00010663"/>
    </source>
</evidence>
<accession>A0A0N0PCP3</accession>
<keyword evidence="10" id="KW-0408">Iron</keyword>
<feature type="domain" description="G-protein coupled receptors family 1 profile" evidence="14">
    <location>
        <begin position="49"/>
        <end position="265"/>
    </location>
</feature>
<comment type="similarity">
    <text evidence="3">Belongs to the cytochrome P450 family.</text>
</comment>